<sequence>MANQNRFPSIPQAILNQRPPDLTNFKCVYTYCGISMPEHLVPEREKSIAFYNKVQTYNIDKIHGIDIGVIYRILKSKKEKGQAKYAMIKILSPSAQKVMKIRLAKILKTANNELVNLKNPKALIGKALLIIHEKFKFFSFLESLEDIGQVEKIPKKGLQKITCGTINSADYHNIYCVDDKNAVYSMNIAVFFSYNKIDMQMDPNLFKDTIVKIYYFNKQAVFQILKTILKLDSNNPVFYLQNKSLNIYSTLPPEYGLSRIPIGSTILSKNLLPSLAEYYVSPPRLSDSISNVVSLFIFEHFLRFDRDACFRDHILNIMKNDKRKQAGFKEFSTSLLGPSANRNISELHASLDKYFTMKDVGKFFIENLKNDAETLPGLKEISDRISVVIELYDFTDAFYQVKFVPDVQMEKIPIMHLGKCSGCFFLMYNKMAMYNDGYLVEPGANTVVGNMKSAIGGAYYYHINSSFYGSQFIKFIKSLSNKVDGIKATIVAKSRGAALPTNNYGFEEEAFMIRDLAQDIGHKDLIDEANKFAMSKFDDSIFAISPAKFACKCGCNILFAENLKVTYPCGCVFAQEHVEFHINKGVYRCACGKSQLNKNQNYNQPSMRTYYYQG</sequence>
<name>A0A1R2AUF2_9CILI</name>
<reference evidence="1 2" key="1">
    <citation type="submission" date="2016-11" db="EMBL/GenBank/DDBJ databases">
        <title>The macronuclear genome of Stentor coeruleus: a giant cell with tiny introns.</title>
        <authorList>
            <person name="Slabodnick M."/>
            <person name="Ruby J.G."/>
            <person name="Reiff S.B."/>
            <person name="Swart E.C."/>
            <person name="Gosai S."/>
            <person name="Prabakaran S."/>
            <person name="Witkowska E."/>
            <person name="Larue G.E."/>
            <person name="Fisher S."/>
            <person name="Freeman R.M."/>
            <person name="Gunawardena J."/>
            <person name="Chu W."/>
            <person name="Stover N.A."/>
            <person name="Gregory B.D."/>
            <person name="Nowacki M."/>
            <person name="Derisi J."/>
            <person name="Roy S.W."/>
            <person name="Marshall W.F."/>
            <person name="Sood P."/>
        </authorList>
    </citation>
    <scope>NUCLEOTIDE SEQUENCE [LARGE SCALE GENOMIC DNA]</scope>
    <source>
        <strain evidence="1">WM001</strain>
    </source>
</reference>
<dbReference type="EMBL" id="MPUH01001399">
    <property type="protein sequence ID" value="OMJ68030.1"/>
    <property type="molecule type" value="Genomic_DNA"/>
</dbReference>
<accession>A0A1R2AUF2</accession>
<dbReference type="AlphaFoldDB" id="A0A1R2AUF2"/>
<protein>
    <submittedName>
        <fullName evidence="1">Uncharacterized protein</fullName>
    </submittedName>
</protein>
<keyword evidence="2" id="KW-1185">Reference proteome</keyword>
<comment type="caution">
    <text evidence="1">The sequence shown here is derived from an EMBL/GenBank/DDBJ whole genome shotgun (WGS) entry which is preliminary data.</text>
</comment>
<gene>
    <name evidence="1" type="ORF">SteCoe_34649</name>
</gene>
<organism evidence="1 2">
    <name type="scientific">Stentor coeruleus</name>
    <dbReference type="NCBI Taxonomy" id="5963"/>
    <lineage>
        <taxon>Eukaryota</taxon>
        <taxon>Sar</taxon>
        <taxon>Alveolata</taxon>
        <taxon>Ciliophora</taxon>
        <taxon>Postciliodesmatophora</taxon>
        <taxon>Heterotrichea</taxon>
        <taxon>Heterotrichida</taxon>
        <taxon>Stentoridae</taxon>
        <taxon>Stentor</taxon>
    </lineage>
</organism>
<evidence type="ECO:0000313" key="1">
    <source>
        <dbReference type="EMBL" id="OMJ68030.1"/>
    </source>
</evidence>
<proteinExistence type="predicted"/>
<evidence type="ECO:0000313" key="2">
    <source>
        <dbReference type="Proteomes" id="UP000187209"/>
    </source>
</evidence>
<dbReference type="Proteomes" id="UP000187209">
    <property type="component" value="Unassembled WGS sequence"/>
</dbReference>